<accession>A0ABU1EL01</accession>
<evidence type="ECO:0000313" key="2">
    <source>
        <dbReference type="EMBL" id="MDR5589060.1"/>
    </source>
</evidence>
<dbReference type="Proteomes" id="UP001257234">
    <property type="component" value="Unassembled WGS sequence"/>
</dbReference>
<name>A0ABU1EL01_9FLAO</name>
<protein>
    <submittedName>
        <fullName evidence="2">GLPGLI family protein</fullName>
    </submittedName>
</protein>
<dbReference type="EMBL" id="JAVJIU010000001">
    <property type="protein sequence ID" value="MDR5589060.1"/>
    <property type="molecule type" value="Genomic_DNA"/>
</dbReference>
<dbReference type="RefSeq" id="WP_309559962.1">
    <property type="nucleotide sequence ID" value="NZ_JAVJIU010000001.1"/>
</dbReference>
<gene>
    <name evidence="2" type="ORF">RE431_00305</name>
</gene>
<sequence>MKNYLLLFLLFLTYFVHSQNFQDKAKYLAVYELTHQPDSTNKDWKKTERLRLYIGGKYSLFSSEGIVIKDSLMQNIDRSNRSMGAFARLQKQVPQTEFNYKIYKGIPSGKITYAEKIVKDTYRFAEEKNLMSWQILSESKRIAGYIVQKATTSFRGRNYTAWFTSDIPISEGPYKFNGLPGLILEIADEKKHYSFSLLEFKILNKPRSIDFEAEKFQKVSRKELRKAKENYKRDPITAVEQNGITFKFEPGQREKLHKEHLKKIEAENNPLEKI</sequence>
<organism evidence="2 3">
    <name type="scientific">Christiangramia sediminicola</name>
    <dbReference type="NCBI Taxonomy" id="3073267"/>
    <lineage>
        <taxon>Bacteria</taxon>
        <taxon>Pseudomonadati</taxon>
        <taxon>Bacteroidota</taxon>
        <taxon>Flavobacteriia</taxon>
        <taxon>Flavobacteriales</taxon>
        <taxon>Flavobacteriaceae</taxon>
        <taxon>Christiangramia</taxon>
    </lineage>
</organism>
<reference evidence="3" key="1">
    <citation type="submission" date="2023-07" db="EMBL/GenBank/DDBJ databases">
        <title>Christiangramia sp. SM2212., a novel bacterium of the family Flavobacteriaceae isolated from the sea sediment.</title>
        <authorList>
            <person name="Wang J."/>
            <person name="Zhang X."/>
        </authorList>
    </citation>
    <scope>NUCLEOTIDE SEQUENCE [LARGE SCALE GENOMIC DNA]</scope>
    <source>
        <strain evidence="3">SM2212</strain>
    </source>
</reference>
<comment type="caution">
    <text evidence="2">The sequence shown here is derived from an EMBL/GenBank/DDBJ whole genome shotgun (WGS) entry which is preliminary data.</text>
</comment>
<dbReference type="InterPro" id="IPR005901">
    <property type="entry name" value="GLPGLI"/>
</dbReference>
<dbReference type="Pfam" id="PF09697">
    <property type="entry name" value="Porph_ging"/>
    <property type="match status" value="1"/>
</dbReference>
<feature type="chain" id="PRO_5045252511" evidence="1">
    <location>
        <begin position="19"/>
        <end position="274"/>
    </location>
</feature>
<evidence type="ECO:0000256" key="1">
    <source>
        <dbReference type="SAM" id="SignalP"/>
    </source>
</evidence>
<dbReference type="NCBIfam" id="TIGR01200">
    <property type="entry name" value="GLPGLI"/>
    <property type="match status" value="1"/>
</dbReference>
<evidence type="ECO:0000313" key="3">
    <source>
        <dbReference type="Proteomes" id="UP001257234"/>
    </source>
</evidence>
<feature type="signal peptide" evidence="1">
    <location>
        <begin position="1"/>
        <end position="18"/>
    </location>
</feature>
<keyword evidence="3" id="KW-1185">Reference proteome</keyword>
<proteinExistence type="predicted"/>
<keyword evidence="1" id="KW-0732">Signal</keyword>